<dbReference type="Gene3D" id="3.90.950.10">
    <property type="match status" value="1"/>
</dbReference>
<evidence type="ECO:0000313" key="6">
    <source>
        <dbReference type="Proteomes" id="UP000280792"/>
    </source>
</evidence>
<feature type="site" description="Important for substrate specificity" evidence="4">
    <location>
        <position position="157"/>
    </location>
</feature>
<dbReference type="CDD" id="cd00555">
    <property type="entry name" value="Maf"/>
    <property type="match status" value="1"/>
</dbReference>
<comment type="catalytic activity">
    <reaction evidence="4">
        <text>dTTP + H2O = dTMP + diphosphate + H(+)</text>
        <dbReference type="Rhea" id="RHEA:28534"/>
        <dbReference type="ChEBI" id="CHEBI:15377"/>
        <dbReference type="ChEBI" id="CHEBI:15378"/>
        <dbReference type="ChEBI" id="CHEBI:33019"/>
        <dbReference type="ChEBI" id="CHEBI:37568"/>
        <dbReference type="ChEBI" id="CHEBI:63528"/>
        <dbReference type="EC" id="3.6.1.9"/>
    </reaction>
</comment>
<feature type="site" description="Important for substrate specificity" evidence="4">
    <location>
        <position position="75"/>
    </location>
</feature>
<accession>A0A3P3VQ48</accession>
<dbReference type="EC" id="3.6.1.9" evidence="4"/>
<dbReference type="SUPFAM" id="SSF52972">
    <property type="entry name" value="ITPase-like"/>
    <property type="match status" value="1"/>
</dbReference>
<dbReference type="Pfam" id="PF02545">
    <property type="entry name" value="Maf"/>
    <property type="match status" value="1"/>
</dbReference>
<dbReference type="GO" id="GO:0036218">
    <property type="term" value="F:dTTP diphosphatase activity"/>
    <property type="evidence" value="ECO:0007669"/>
    <property type="project" value="RHEA"/>
</dbReference>
<comment type="catalytic activity">
    <reaction evidence="4">
        <text>UTP + H2O = UMP + diphosphate + H(+)</text>
        <dbReference type="Rhea" id="RHEA:29395"/>
        <dbReference type="ChEBI" id="CHEBI:15377"/>
        <dbReference type="ChEBI" id="CHEBI:15378"/>
        <dbReference type="ChEBI" id="CHEBI:33019"/>
        <dbReference type="ChEBI" id="CHEBI:46398"/>
        <dbReference type="ChEBI" id="CHEBI:57865"/>
        <dbReference type="EC" id="3.6.1.9"/>
    </reaction>
</comment>
<reference evidence="5 6" key="2">
    <citation type="submission" date="2018-12" db="EMBL/GenBank/DDBJ databases">
        <title>Simiduia agarivorans gen. nov., sp. nov., a marine, agarolytic bacterium isolated from shallow coastal water from Keelung, Taiwan.</title>
        <authorList>
            <person name="Shieh W.Y."/>
        </authorList>
    </citation>
    <scope>NUCLEOTIDE SEQUENCE [LARGE SCALE GENOMIC DNA]</scope>
    <source>
        <strain evidence="5 6">GTF-13</strain>
    </source>
</reference>
<dbReference type="PIRSF" id="PIRSF006305">
    <property type="entry name" value="Maf"/>
    <property type="match status" value="1"/>
</dbReference>
<dbReference type="RefSeq" id="WP_125013934.1">
    <property type="nucleotide sequence ID" value="NZ_QWEZ01000001.1"/>
</dbReference>
<comment type="subcellular location">
    <subcellularLocation>
        <location evidence="4">Cytoplasm</location>
    </subcellularLocation>
</comment>
<proteinExistence type="inferred from homology"/>
<dbReference type="GO" id="GO:0005737">
    <property type="term" value="C:cytoplasm"/>
    <property type="evidence" value="ECO:0007669"/>
    <property type="project" value="UniProtKB-SubCell"/>
</dbReference>
<evidence type="ECO:0000256" key="2">
    <source>
        <dbReference type="ARBA" id="ARBA00022801"/>
    </source>
</evidence>
<dbReference type="HAMAP" id="MF_00528">
    <property type="entry name" value="Maf"/>
    <property type="match status" value="1"/>
</dbReference>
<comment type="caution">
    <text evidence="4">Lacks conserved residue(s) required for the propagation of feature annotation.</text>
</comment>
<comment type="caution">
    <text evidence="5">The sequence shown here is derived from an EMBL/GenBank/DDBJ whole genome shotgun (WGS) entry which is preliminary data.</text>
</comment>
<feature type="active site" description="Proton acceptor" evidence="4">
    <location>
        <position position="74"/>
    </location>
</feature>
<name>A0A3P3VQ48_9GAMM</name>
<evidence type="ECO:0000256" key="1">
    <source>
        <dbReference type="ARBA" id="ARBA00001968"/>
    </source>
</evidence>
<dbReference type="NCBIfam" id="TIGR00172">
    <property type="entry name" value="maf"/>
    <property type="match status" value="1"/>
</dbReference>
<comment type="function">
    <text evidence="4">Nucleoside triphosphate pyrophosphatase that hydrolyzes dTTP and UTP. May have a dual role in cell division arrest and in preventing the incorporation of modified nucleotides into cellular nucleic acids.</text>
</comment>
<comment type="similarity">
    <text evidence="4">Belongs to the Maf family. YhdE subfamily.</text>
</comment>
<dbReference type="EMBL" id="QWEZ01000001">
    <property type="protein sequence ID" value="RRJ83709.1"/>
    <property type="molecule type" value="Genomic_DNA"/>
</dbReference>
<dbReference type="GO" id="GO:0036221">
    <property type="term" value="F:UTP diphosphatase activity"/>
    <property type="evidence" value="ECO:0007669"/>
    <property type="project" value="RHEA"/>
</dbReference>
<keyword evidence="6" id="KW-1185">Reference proteome</keyword>
<dbReference type="InterPro" id="IPR029001">
    <property type="entry name" value="ITPase-like_fam"/>
</dbReference>
<comment type="cofactor">
    <cofactor evidence="1 4">
        <name>a divalent metal cation</name>
        <dbReference type="ChEBI" id="CHEBI:60240"/>
    </cofactor>
</comment>
<reference evidence="5 6" key="1">
    <citation type="submission" date="2018-08" db="EMBL/GenBank/DDBJ databases">
        <authorList>
            <person name="Khan S.A."/>
        </authorList>
    </citation>
    <scope>NUCLEOTIDE SEQUENCE [LARGE SCALE GENOMIC DNA]</scope>
    <source>
        <strain evidence="5 6">GTF-13</strain>
    </source>
</reference>
<evidence type="ECO:0000256" key="3">
    <source>
        <dbReference type="ARBA" id="ARBA00023080"/>
    </source>
</evidence>
<keyword evidence="4" id="KW-0963">Cytoplasm</keyword>
<keyword evidence="3 4" id="KW-0546">Nucleotide metabolism</keyword>
<feature type="site" description="Important for substrate specificity" evidence="4">
    <location>
        <position position="14"/>
    </location>
</feature>
<protein>
    <recommendedName>
        <fullName evidence="4">dTTP/UTP pyrophosphatase</fullName>
        <shortName evidence="4">dTTPase/UTPase</shortName>
        <ecNumber evidence="4">3.6.1.9</ecNumber>
    </recommendedName>
    <alternativeName>
        <fullName evidence="4">Nucleoside triphosphate pyrophosphatase</fullName>
    </alternativeName>
    <alternativeName>
        <fullName evidence="4">Nucleotide pyrophosphatase</fullName>
        <shortName evidence="4">Nucleotide PPase</shortName>
    </alternativeName>
</protein>
<dbReference type="AlphaFoldDB" id="A0A3P3VQ48"/>
<gene>
    <name evidence="5" type="ORF">D0544_00885</name>
</gene>
<dbReference type="PANTHER" id="PTHR43213">
    <property type="entry name" value="BIFUNCTIONAL DTTP/UTP PYROPHOSPHATASE/METHYLTRANSFERASE PROTEIN-RELATED"/>
    <property type="match status" value="1"/>
</dbReference>
<sequence length="196" mass="21154">MTSASLYLASNSPRRRELLRQIGVSFESLSVEIDETPLAGEVPEDYVVRMAQEKVRAALSERPHASPLPVLCADTTVVLGDRILGKPACREEAVSMLLALSGREHRVLTAVAISDGGSVQTRLIATRVWFGAVTESLAQRYWDSGEAADKAGSYGIQGKGALFVQRIEGSYSAVVGLPLAETAELLAQFGVPYWVY</sequence>
<evidence type="ECO:0000313" key="5">
    <source>
        <dbReference type="EMBL" id="RRJ83709.1"/>
    </source>
</evidence>
<organism evidence="5 6">
    <name type="scientific">Aestuariirhabdus litorea</name>
    <dbReference type="NCBI Taxonomy" id="2528527"/>
    <lineage>
        <taxon>Bacteria</taxon>
        <taxon>Pseudomonadati</taxon>
        <taxon>Pseudomonadota</taxon>
        <taxon>Gammaproteobacteria</taxon>
        <taxon>Oceanospirillales</taxon>
        <taxon>Aestuariirhabdaceae</taxon>
        <taxon>Aestuariirhabdus</taxon>
    </lineage>
</organism>
<dbReference type="InterPro" id="IPR003697">
    <property type="entry name" value="Maf-like"/>
</dbReference>
<dbReference type="PANTHER" id="PTHR43213:SF5">
    <property type="entry name" value="BIFUNCTIONAL DTTP_UTP PYROPHOSPHATASE_METHYLTRANSFERASE PROTEIN-RELATED"/>
    <property type="match status" value="1"/>
</dbReference>
<dbReference type="GO" id="GO:0009117">
    <property type="term" value="P:nucleotide metabolic process"/>
    <property type="evidence" value="ECO:0007669"/>
    <property type="project" value="UniProtKB-KW"/>
</dbReference>
<keyword evidence="2 4" id="KW-0378">Hydrolase</keyword>
<evidence type="ECO:0000256" key="4">
    <source>
        <dbReference type="HAMAP-Rule" id="MF_00528"/>
    </source>
</evidence>
<dbReference type="Proteomes" id="UP000280792">
    <property type="component" value="Unassembled WGS sequence"/>
</dbReference>